<evidence type="ECO:0000256" key="6">
    <source>
        <dbReference type="ARBA" id="ARBA00023306"/>
    </source>
</evidence>
<dbReference type="InterPro" id="IPR011989">
    <property type="entry name" value="ARM-like"/>
</dbReference>
<evidence type="ECO:0000256" key="4">
    <source>
        <dbReference type="ARBA" id="ARBA00023067"/>
    </source>
</evidence>
<evidence type="ECO:0000256" key="7">
    <source>
        <dbReference type="SAM" id="MobiDB-lite"/>
    </source>
</evidence>
<dbReference type="Gene3D" id="1.25.10.10">
    <property type="entry name" value="Leucine-rich Repeat Variant"/>
    <property type="match status" value="1"/>
</dbReference>
<feature type="compositionally biased region" description="Acidic residues" evidence="7">
    <location>
        <begin position="355"/>
        <end position="380"/>
    </location>
</feature>
<evidence type="ECO:0000313" key="10">
    <source>
        <dbReference type="Proteomes" id="UP001165060"/>
    </source>
</evidence>
<evidence type="ECO:0000256" key="2">
    <source>
        <dbReference type="ARBA" id="ARBA00022618"/>
    </source>
</evidence>
<reference evidence="9 10" key="1">
    <citation type="journal article" date="2023" name="Commun. Biol.">
        <title>Genome analysis of Parmales, the sister group of diatoms, reveals the evolutionary specialization of diatoms from phago-mixotrophs to photoautotrophs.</title>
        <authorList>
            <person name="Ban H."/>
            <person name="Sato S."/>
            <person name="Yoshikawa S."/>
            <person name="Yamada K."/>
            <person name="Nakamura Y."/>
            <person name="Ichinomiya M."/>
            <person name="Sato N."/>
            <person name="Blanc-Mathieu R."/>
            <person name="Endo H."/>
            <person name="Kuwata A."/>
            <person name="Ogata H."/>
        </authorList>
    </citation>
    <scope>NUCLEOTIDE SEQUENCE [LARGE SCALE GENOMIC DNA]</scope>
</reference>
<dbReference type="PANTHER" id="PTHR14222">
    <property type="entry name" value="CONDENSIN"/>
    <property type="match status" value="1"/>
</dbReference>
<keyword evidence="10" id="KW-1185">Reference proteome</keyword>
<evidence type="ECO:0000256" key="5">
    <source>
        <dbReference type="ARBA" id="ARBA00023242"/>
    </source>
</evidence>
<feature type="compositionally biased region" description="Basic residues" evidence="7">
    <location>
        <begin position="1351"/>
        <end position="1360"/>
    </location>
</feature>
<dbReference type="SUPFAM" id="SSF48371">
    <property type="entry name" value="ARM repeat"/>
    <property type="match status" value="1"/>
</dbReference>
<comment type="subcellular location">
    <subcellularLocation>
        <location evidence="1">Nucleus</location>
    </subcellularLocation>
</comment>
<feature type="region of interest" description="Disordered" evidence="7">
    <location>
        <begin position="1257"/>
        <end position="1360"/>
    </location>
</feature>
<feature type="region of interest" description="Disordered" evidence="7">
    <location>
        <begin position="897"/>
        <end position="935"/>
    </location>
</feature>
<dbReference type="PANTHER" id="PTHR14222:SF2">
    <property type="entry name" value="CONDENSIN COMPLEX SUBUNIT 1"/>
    <property type="match status" value="1"/>
</dbReference>
<feature type="domain" description="Condensin complex subunit 1 C-terminal" evidence="8">
    <location>
        <begin position="1032"/>
        <end position="1191"/>
    </location>
</feature>
<evidence type="ECO:0000313" key="9">
    <source>
        <dbReference type="EMBL" id="GMI28686.1"/>
    </source>
</evidence>
<keyword evidence="4" id="KW-0226">DNA condensation</keyword>
<accession>A0ABQ6MMK5</accession>
<dbReference type="InterPro" id="IPR026971">
    <property type="entry name" value="CND1/NCAPD3"/>
</dbReference>
<feature type="region of interest" description="Disordered" evidence="7">
    <location>
        <begin position="346"/>
        <end position="392"/>
    </location>
</feature>
<proteinExistence type="predicted"/>
<keyword evidence="3" id="KW-0498">Mitosis</keyword>
<name>A0ABQ6MMK5_9STRA</name>
<evidence type="ECO:0000259" key="8">
    <source>
        <dbReference type="Pfam" id="PF12717"/>
    </source>
</evidence>
<gene>
    <name evidence="9" type="ORF">TeGR_g1286</name>
</gene>
<feature type="compositionally biased region" description="Basic and acidic residues" evidence="7">
    <location>
        <begin position="1314"/>
        <end position="1325"/>
    </location>
</feature>
<evidence type="ECO:0000256" key="3">
    <source>
        <dbReference type="ARBA" id="ARBA00022776"/>
    </source>
</evidence>
<keyword evidence="5" id="KW-0539">Nucleus</keyword>
<protein>
    <recommendedName>
        <fullName evidence="8">Condensin complex subunit 1 C-terminal domain-containing protein</fullName>
    </recommendedName>
</protein>
<feature type="compositionally biased region" description="Acidic residues" evidence="7">
    <location>
        <begin position="1295"/>
        <end position="1308"/>
    </location>
</feature>
<keyword evidence="6" id="KW-0131">Cell cycle</keyword>
<feature type="compositionally biased region" description="Basic residues" evidence="7">
    <location>
        <begin position="1276"/>
        <end position="1290"/>
    </location>
</feature>
<sequence>MPYPSHFDPDVDGDERAASFGRLLSSISTLPPPSPSSEDPYALSPDACDERDFLQALYTLVRKCLSLEDAQRSVLAELLAAHLTRACDTIVKAPAGGGVLVSEGERSCLGLLLFLANALLTSVASDNRLQGRSVAALSKIYAVGDAATCGNHGRLLSSLLHATRTMHRHSNKLWARGVLDEPWVNIPILAATALVESPATLKISPPLRPALAALLRSSYAATTAATLTSALVDLLCTHAHVVSFLPSLLATCERALAEDVFRDIASTVKGFGNNYAAKSTLTTAKYLSEFISLYAKTSPGLFVDYIQSIEFWLNEDCGTLRQGYVTVVGYVMEYMATGKITGEDGARAEAAAAEAEGESDKEESEAEPDADAEAEAEADADAPPPAPAPPTRTVASILTTLLPRVHDISSFVRSSMLKVLAHLASTNTIPVQLFMTVTTVVIDRLQDKTVMVRRNAMTTLKNLLENNPYGSNLEPDTYRAKSVELKKWIDENDKESDRLAKTAAKKQVDIEKRDEAGDIVEEEEREELEKLVEKVAAAEQYEQDFPETAEKLAERAGKVKAYEFTSSAVAFIDSLEKANKALASMLLSKSTSDVNEALRFYVRARHFRLPCAVSGMRSALHLMFSDETSIRSEVLKTFMDVFINAPSDSETKTALLDSKQISHNLIVLVGESTLSEQACIEDAIAELVKTEKIPNEVFLILWSVATKATGPARSAAMTVIGMAASADPSIVDSTSRLRHLLHAGFGDYVERTRDWRTVRAACSALKKIGRVQSTSAEQNLEAKKIVTGDLIDSLAIVVRGDWLSSESLDDTKAWCCAAEQAIDAIFSISAEPDKVATDIVRALHHSTFESVMEEDADSPLPPARFFFVLGHVAMNLLLYTEELTRVLKRANSNRAVAKQEVADTHKRSKATSKANAKSKRDSGASTSSEDADEDDAIEKELGVAQEAEALTEQMMNDISEKEIVGRGLIGVFGPLLVRVVANENQAFNDEFLQQTSTLCLSKFMCISNEYCAKNLPLLLTAVQNNSAIDTTLRANCVIALGDVAFRFPNTFEPYTPRLYSCLRDSSDRVKRHGMMVLTHLILNDMIKVKGNVCEVAMLIVSPDQTLADMSRLLFNELSKRSNNPVYNLIPDVVSQLSVDETVKRTDFKTIMSFLLQFISKDKQSDMLVDKLVKRFELAASIGVKRDLSFCIAQLKVTEKSMKILNEGFKFYKSALFDDDVFGFFMQILKKSKSFASTNLKELLDELEKKLMEENQSGMANYSAANKAQKAKERAAKRVAKKGEKLKRKQKRKEEESDEEDDFDEEDMIEFNPNAKKEGEGEKENVENNDGGVLGGGDGATKARAGGYGRTAGRRARSGRA</sequence>
<organism evidence="9 10">
    <name type="scientific">Tetraparma gracilis</name>
    <dbReference type="NCBI Taxonomy" id="2962635"/>
    <lineage>
        <taxon>Eukaryota</taxon>
        <taxon>Sar</taxon>
        <taxon>Stramenopiles</taxon>
        <taxon>Ochrophyta</taxon>
        <taxon>Bolidophyceae</taxon>
        <taxon>Parmales</taxon>
        <taxon>Triparmaceae</taxon>
        <taxon>Tetraparma</taxon>
    </lineage>
</organism>
<dbReference type="InterPro" id="IPR016024">
    <property type="entry name" value="ARM-type_fold"/>
</dbReference>
<dbReference type="InterPro" id="IPR032682">
    <property type="entry name" value="Cnd1_C"/>
</dbReference>
<keyword evidence="2" id="KW-0132">Cell division</keyword>
<dbReference type="Proteomes" id="UP001165060">
    <property type="component" value="Unassembled WGS sequence"/>
</dbReference>
<dbReference type="Pfam" id="PF12717">
    <property type="entry name" value="Cnd1"/>
    <property type="match status" value="1"/>
</dbReference>
<comment type="caution">
    <text evidence="9">The sequence shown here is derived from an EMBL/GenBank/DDBJ whole genome shotgun (WGS) entry which is preliminary data.</text>
</comment>
<evidence type="ECO:0000256" key="1">
    <source>
        <dbReference type="ARBA" id="ARBA00004123"/>
    </source>
</evidence>
<dbReference type="EMBL" id="BRYB01001564">
    <property type="protein sequence ID" value="GMI28686.1"/>
    <property type="molecule type" value="Genomic_DNA"/>
</dbReference>